<protein>
    <submittedName>
        <fullName evidence="1">Uncharacterized protein</fullName>
    </submittedName>
</protein>
<dbReference type="EMBL" id="OZ034834">
    <property type="protein sequence ID" value="CAL1675655.1"/>
    <property type="molecule type" value="Genomic_DNA"/>
</dbReference>
<gene>
    <name evidence="1" type="ORF">LPLAT_LOCUS1983</name>
</gene>
<proteinExistence type="predicted"/>
<sequence>MSLQAEERSFEWNLEESRGVEGVALNDVEEARGGCLLVLRHNLLVFITDDARKLLSFFSFLRPPPSYAISTFVVSLLSSDSAPSLLLLSSGETRSITFPGPPA</sequence>
<dbReference type="Proteomes" id="UP001497644">
    <property type="component" value="Chromosome 11"/>
</dbReference>
<dbReference type="AlphaFoldDB" id="A0AAV2N8X3"/>
<name>A0AAV2N8X3_9HYME</name>
<reference evidence="1" key="1">
    <citation type="submission" date="2024-04" db="EMBL/GenBank/DDBJ databases">
        <authorList>
            <consortium name="Molecular Ecology Group"/>
        </authorList>
    </citation>
    <scope>NUCLEOTIDE SEQUENCE</scope>
</reference>
<organism evidence="1 2">
    <name type="scientific">Lasius platythorax</name>
    <dbReference type="NCBI Taxonomy" id="488582"/>
    <lineage>
        <taxon>Eukaryota</taxon>
        <taxon>Metazoa</taxon>
        <taxon>Ecdysozoa</taxon>
        <taxon>Arthropoda</taxon>
        <taxon>Hexapoda</taxon>
        <taxon>Insecta</taxon>
        <taxon>Pterygota</taxon>
        <taxon>Neoptera</taxon>
        <taxon>Endopterygota</taxon>
        <taxon>Hymenoptera</taxon>
        <taxon>Apocrita</taxon>
        <taxon>Aculeata</taxon>
        <taxon>Formicoidea</taxon>
        <taxon>Formicidae</taxon>
        <taxon>Formicinae</taxon>
        <taxon>Lasius</taxon>
        <taxon>Lasius</taxon>
    </lineage>
</organism>
<keyword evidence="2" id="KW-1185">Reference proteome</keyword>
<accession>A0AAV2N8X3</accession>
<evidence type="ECO:0000313" key="2">
    <source>
        <dbReference type="Proteomes" id="UP001497644"/>
    </source>
</evidence>
<evidence type="ECO:0000313" key="1">
    <source>
        <dbReference type="EMBL" id="CAL1675655.1"/>
    </source>
</evidence>